<accession>A0A914X2T6</accession>
<dbReference type="WBParaSite" id="PSAMB.scaffold6102size10195.g27903.t1">
    <property type="protein sequence ID" value="PSAMB.scaffold6102size10195.g27903.t1"/>
    <property type="gene ID" value="PSAMB.scaffold6102size10195.g27903"/>
</dbReference>
<feature type="region of interest" description="Disordered" evidence="2">
    <location>
        <begin position="110"/>
        <end position="161"/>
    </location>
</feature>
<evidence type="ECO:0000313" key="4">
    <source>
        <dbReference type="Proteomes" id="UP000887566"/>
    </source>
</evidence>
<keyword evidence="3" id="KW-0812">Transmembrane</keyword>
<keyword evidence="3" id="KW-1133">Transmembrane helix</keyword>
<dbReference type="SUPFAM" id="SSF54695">
    <property type="entry name" value="POZ domain"/>
    <property type="match status" value="1"/>
</dbReference>
<dbReference type="Gene3D" id="3.30.710.10">
    <property type="entry name" value="Potassium Channel Kv1.1, Chain A"/>
    <property type="match status" value="1"/>
</dbReference>
<evidence type="ECO:0000256" key="1">
    <source>
        <dbReference type="ARBA" id="ARBA00022473"/>
    </source>
</evidence>
<evidence type="ECO:0000256" key="2">
    <source>
        <dbReference type="SAM" id="MobiDB-lite"/>
    </source>
</evidence>
<reference evidence="5" key="1">
    <citation type="submission" date="2022-11" db="UniProtKB">
        <authorList>
            <consortium name="WormBaseParasite"/>
        </authorList>
    </citation>
    <scope>IDENTIFICATION</scope>
</reference>
<organism evidence="4 5">
    <name type="scientific">Plectus sambesii</name>
    <dbReference type="NCBI Taxonomy" id="2011161"/>
    <lineage>
        <taxon>Eukaryota</taxon>
        <taxon>Metazoa</taxon>
        <taxon>Ecdysozoa</taxon>
        <taxon>Nematoda</taxon>
        <taxon>Chromadorea</taxon>
        <taxon>Plectida</taxon>
        <taxon>Plectina</taxon>
        <taxon>Plectoidea</taxon>
        <taxon>Plectidae</taxon>
        <taxon>Plectus</taxon>
    </lineage>
</organism>
<dbReference type="GO" id="GO:0007281">
    <property type="term" value="P:germ cell development"/>
    <property type="evidence" value="ECO:0007669"/>
    <property type="project" value="InterPro"/>
</dbReference>
<proteinExistence type="predicted"/>
<keyword evidence="1" id="KW-0217">Developmental protein</keyword>
<name>A0A914X2T6_9BILA</name>
<dbReference type="Proteomes" id="UP000887566">
    <property type="component" value="Unplaced"/>
</dbReference>
<keyword evidence="4" id="KW-1185">Reference proteome</keyword>
<protein>
    <submittedName>
        <fullName evidence="5">BTB domain-containing protein</fullName>
    </submittedName>
</protein>
<dbReference type="AlphaFoldDB" id="A0A914X2T6"/>
<dbReference type="InterPro" id="IPR043380">
    <property type="entry name" value="Gcl-like"/>
</dbReference>
<keyword evidence="3" id="KW-0472">Membrane</keyword>
<dbReference type="PANTHER" id="PTHR23231:SF17">
    <property type="entry name" value="BTB DOMAIN-CONTAINING PROTEIN"/>
    <property type="match status" value="1"/>
</dbReference>
<dbReference type="PANTHER" id="PTHR23231">
    <property type="entry name" value="GERM CELL-LESS PROTEIN"/>
    <property type="match status" value="1"/>
</dbReference>
<feature type="compositionally biased region" description="Basic residues" evidence="2">
    <location>
        <begin position="126"/>
        <end position="141"/>
    </location>
</feature>
<dbReference type="InterPro" id="IPR011333">
    <property type="entry name" value="SKP1/BTB/POZ_sf"/>
</dbReference>
<evidence type="ECO:0000256" key="3">
    <source>
        <dbReference type="SAM" id="Phobius"/>
    </source>
</evidence>
<evidence type="ECO:0000313" key="5">
    <source>
        <dbReference type="WBParaSite" id="PSAMB.scaffold6102size10195.g27903.t1"/>
    </source>
</evidence>
<sequence length="218" mass="25021">MVLDFLAWNFICICVNEKARALTAELHTILPHNPNIFIWVETFHRKISDVSWGLTLGKFFLMERTAFMGLISAMITFLALYDAALYYQCLAGCYMGGTLSLWSNQADDSDEWETDPDERGPSSKGNRGRMTTKKRGKRRHSRDSSNSSTSQDAPPRKRRRKKLHTAEYIYERLFLGGENADVTISALGRKWNLHKVYLKQSLFFAGMFSGDWSESNQQ</sequence>
<feature type="transmembrane region" description="Helical" evidence="3">
    <location>
        <begin position="66"/>
        <end position="87"/>
    </location>
</feature>